<keyword evidence="3" id="KW-0489">Methyltransferase</keyword>
<dbReference type="EMBL" id="JACSQR010000002">
    <property type="protein sequence ID" value="MBD7946705.1"/>
    <property type="molecule type" value="Genomic_DNA"/>
</dbReference>
<proteinExistence type="predicted"/>
<keyword evidence="4" id="KW-1185">Reference proteome</keyword>
<dbReference type="GO" id="GO:0032259">
    <property type="term" value="P:methylation"/>
    <property type="evidence" value="ECO:0007669"/>
    <property type="project" value="UniProtKB-KW"/>
</dbReference>
<keyword evidence="1" id="KW-0808">Transferase</keyword>
<comment type="caution">
    <text evidence="3">The sequence shown here is derived from an EMBL/GenBank/DDBJ whole genome shotgun (WGS) entry which is preliminary data.</text>
</comment>
<evidence type="ECO:0000313" key="4">
    <source>
        <dbReference type="Proteomes" id="UP000606724"/>
    </source>
</evidence>
<dbReference type="CDD" id="cd02440">
    <property type="entry name" value="AdoMet_MTases"/>
    <property type="match status" value="1"/>
</dbReference>
<dbReference type="RefSeq" id="WP_191689908.1">
    <property type="nucleotide sequence ID" value="NZ_JACSQR010000002.1"/>
</dbReference>
<sequence>MWNERYDEAEYIFGTEPNDFLKENFQKIPLGGRVLCLAEGEGRNAVFLAEQGYEVSAMDMSNVGLNKALKLAQDRGVDIITQVADLADYEFGQSQWDSIVAIWAHLPPAIRQHVHGQIAPALKPEGVFILEAYTEQQLSMDAVGGPPATQKERFGSLAVLRAELAELEEITGIEKQRMISEGKRHQGLSAVVQFIAKKTDEHEFRR</sequence>
<dbReference type="Pfam" id="PF13649">
    <property type="entry name" value="Methyltransf_25"/>
    <property type="match status" value="1"/>
</dbReference>
<dbReference type="SUPFAM" id="SSF53335">
    <property type="entry name" value="S-adenosyl-L-methionine-dependent methyltransferases"/>
    <property type="match status" value="1"/>
</dbReference>
<dbReference type="GO" id="GO:0008168">
    <property type="term" value="F:methyltransferase activity"/>
    <property type="evidence" value="ECO:0007669"/>
    <property type="project" value="UniProtKB-KW"/>
</dbReference>
<dbReference type="InterPro" id="IPR041698">
    <property type="entry name" value="Methyltransf_25"/>
</dbReference>
<name>A0ABR8RG43_9GAMM</name>
<evidence type="ECO:0000256" key="1">
    <source>
        <dbReference type="ARBA" id="ARBA00022679"/>
    </source>
</evidence>
<dbReference type="PANTHER" id="PTHR43861:SF3">
    <property type="entry name" value="PUTATIVE (AFU_ORTHOLOGUE AFUA_2G14390)-RELATED"/>
    <property type="match status" value="1"/>
</dbReference>
<evidence type="ECO:0000313" key="3">
    <source>
        <dbReference type="EMBL" id="MBD7946705.1"/>
    </source>
</evidence>
<feature type="domain" description="Methyltransferase" evidence="2">
    <location>
        <begin position="34"/>
        <end position="126"/>
    </location>
</feature>
<protein>
    <submittedName>
        <fullName evidence="3">Class I SAM-dependent methyltransferase</fullName>
    </submittedName>
</protein>
<gene>
    <name evidence="3" type="ORF">H9653_01465</name>
</gene>
<dbReference type="Proteomes" id="UP000606724">
    <property type="component" value="Unassembled WGS sequence"/>
</dbReference>
<dbReference type="PANTHER" id="PTHR43861">
    <property type="entry name" value="TRANS-ACONITATE 2-METHYLTRANSFERASE-RELATED"/>
    <property type="match status" value="1"/>
</dbReference>
<dbReference type="InterPro" id="IPR029063">
    <property type="entry name" value="SAM-dependent_MTases_sf"/>
</dbReference>
<reference evidence="3 4" key="1">
    <citation type="submission" date="2020-08" db="EMBL/GenBank/DDBJ databases">
        <title>A Genomic Blueprint of the Chicken Gut Microbiome.</title>
        <authorList>
            <person name="Gilroy R."/>
            <person name="Ravi A."/>
            <person name="Getino M."/>
            <person name="Pursley I."/>
            <person name="Horton D.L."/>
            <person name="Alikhan N.-F."/>
            <person name="Baker D."/>
            <person name="Gharbi K."/>
            <person name="Hall N."/>
            <person name="Watson M."/>
            <person name="Adriaenssens E.M."/>
            <person name="Foster-Nyarko E."/>
            <person name="Jarju S."/>
            <person name="Secka A."/>
            <person name="Antonio M."/>
            <person name="Oren A."/>
            <person name="Chaudhuri R."/>
            <person name="La Ragione R.M."/>
            <person name="Hildebrand F."/>
            <person name="Pallen M.J."/>
        </authorList>
    </citation>
    <scope>NUCLEOTIDE SEQUENCE [LARGE SCALE GENOMIC DNA]</scope>
    <source>
        <strain evidence="3 4">Sa4CVA2</strain>
    </source>
</reference>
<dbReference type="Gene3D" id="3.40.50.150">
    <property type="entry name" value="Vaccinia Virus protein VP39"/>
    <property type="match status" value="1"/>
</dbReference>
<accession>A0ABR8RG43</accession>
<evidence type="ECO:0000259" key="2">
    <source>
        <dbReference type="Pfam" id="PF13649"/>
    </source>
</evidence>
<organism evidence="3 4">
    <name type="scientific">Psychrobacter communis</name>
    <dbReference type="NCBI Taxonomy" id="2762238"/>
    <lineage>
        <taxon>Bacteria</taxon>
        <taxon>Pseudomonadati</taxon>
        <taxon>Pseudomonadota</taxon>
        <taxon>Gammaproteobacteria</taxon>
        <taxon>Moraxellales</taxon>
        <taxon>Moraxellaceae</taxon>
        <taxon>Psychrobacter</taxon>
    </lineage>
</organism>